<keyword evidence="4 6" id="KW-1133">Transmembrane helix</keyword>
<evidence type="ECO:0000313" key="8">
    <source>
        <dbReference type="Proteomes" id="UP001597119"/>
    </source>
</evidence>
<keyword evidence="2" id="KW-1003">Cell membrane</keyword>
<reference evidence="7 8" key="1">
    <citation type="journal article" date="2019" name="Int. J. Syst. Evol. Microbiol.">
        <title>The Global Catalogue of Microorganisms (GCM) 10K type strain sequencing project: providing services to taxonomists for standard genome sequencing and annotation.</title>
        <authorList>
            <consortium name="The Broad Institute Genomics Platform"/>
            <consortium name="The Broad Institute Genome Sequencing Center for Infectious Disease"/>
            <person name="Wu L."/>
            <person name="Ma J."/>
        </authorList>
    </citation>
    <scope>NUCLEOTIDE SEQUENCE [LARGE SCALE GENOMIC DNA]</scope>
    <source>
        <strain evidence="7 8">CGMCC 1.12125</strain>
    </source>
</reference>
<dbReference type="InterPro" id="IPR017039">
    <property type="entry name" value="Virul_fac_BrkB"/>
</dbReference>
<feature type="transmembrane region" description="Helical" evidence="6">
    <location>
        <begin position="167"/>
        <end position="188"/>
    </location>
</feature>
<dbReference type="PANTHER" id="PTHR30213">
    <property type="entry name" value="INNER MEMBRANE PROTEIN YHJD"/>
    <property type="match status" value="1"/>
</dbReference>
<dbReference type="GO" id="GO:0005886">
    <property type="term" value="C:plasma membrane"/>
    <property type="evidence" value="ECO:0007669"/>
    <property type="project" value="UniProtKB-SubCell"/>
</dbReference>
<feature type="transmembrane region" description="Helical" evidence="6">
    <location>
        <begin position="200"/>
        <end position="224"/>
    </location>
</feature>
<dbReference type="Proteomes" id="UP001597119">
    <property type="component" value="Unassembled WGS sequence"/>
</dbReference>
<keyword evidence="8" id="KW-1185">Reference proteome</keyword>
<comment type="subcellular location">
    <subcellularLocation>
        <location evidence="1">Cell membrane</location>
        <topology evidence="1">Multi-pass membrane protein</topology>
    </subcellularLocation>
</comment>
<gene>
    <name evidence="7" type="ORF">ACFR9U_15405</name>
</gene>
<protein>
    <submittedName>
        <fullName evidence="7">YihY/virulence factor BrkB family protein</fullName>
    </submittedName>
</protein>
<evidence type="ECO:0000256" key="6">
    <source>
        <dbReference type="SAM" id="Phobius"/>
    </source>
</evidence>
<dbReference type="NCBIfam" id="TIGR00765">
    <property type="entry name" value="yihY_not_rbn"/>
    <property type="match status" value="1"/>
</dbReference>
<evidence type="ECO:0000256" key="1">
    <source>
        <dbReference type="ARBA" id="ARBA00004651"/>
    </source>
</evidence>
<keyword evidence="5 6" id="KW-0472">Membrane</keyword>
<dbReference type="EMBL" id="JBHUDJ010000011">
    <property type="protein sequence ID" value="MFD1588368.1"/>
    <property type="molecule type" value="Genomic_DNA"/>
</dbReference>
<evidence type="ECO:0000256" key="4">
    <source>
        <dbReference type="ARBA" id="ARBA00022989"/>
    </source>
</evidence>
<dbReference type="PANTHER" id="PTHR30213:SF0">
    <property type="entry name" value="UPF0761 MEMBRANE PROTEIN YIHY"/>
    <property type="match status" value="1"/>
</dbReference>
<feature type="transmembrane region" description="Helical" evidence="6">
    <location>
        <begin position="93"/>
        <end position="114"/>
    </location>
</feature>
<dbReference type="RefSeq" id="WP_247381443.1">
    <property type="nucleotide sequence ID" value="NZ_JALLGV010000010.1"/>
</dbReference>
<accession>A0ABD6CG31</accession>
<evidence type="ECO:0000256" key="3">
    <source>
        <dbReference type="ARBA" id="ARBA00022692"/>
    </source>
</evidence>
<comment type="caution">
    <text evidence="7">The sequence shown here is derived from an EMBL/GenBank/DDBJ whole genome shotgun (WGS) entry which is preliminary data.</text>
</comment>
<feature type="transmembrane region" description="Helical" evidence="6">
    <location>
        <begin position="230"/>
        <end position="255"/>
    </location>
</feature>
<name>A0ABD6CG31_9EURY</name>
<feature type="transmembrane region" description="Helical" evidence="6">
    <location>
        <begin position="35"/>
        <end position="57"/>
    </location>
</feature>
<dbReference type="AlphaFoldDB" id="A0ABD6CG31"/>
<evidence type="ECO:0000256" key="2">
    <source>
        <dbReference type="ARBA" id="ARBA00022475"/>
    </source>
</evidence>
<keyword evidence="3 6" id="KW-0812">Transmembrane</keyword>
<sequence>MSLALRRRADSVVSIVGTIIREFRNRDIPFMAGSIAYYAFLSLFPLLMLVFLIVSFVGDERLAAFVTDATEAYLTPAAQSVLLDTIKEASGRFQLSIIAVLTLLWGITSVFRGLDTAFSKLYGTGRHEGFIEKTIDGLIVIGGISVATFAMFLAGTVYALFPALPFMNVLNLLLLTVALAIAFLPIYYVFPDVEVSLQEVIPGAVVAAVGWTILQLLFQVYASYSSTAELYGVLGGILLLITWLYFGALVLLVGAATNVVLSTRSPPETIDEQEPISEEIRRQ</sequence>
<evidence type="ECO:0000313" key="7">
    <source>
        <dbReference type="EMBL" id="MFD1588368.1"/>
    </source>
</evidence>
<evidence type="ECO:0000256" key="5">
    <source>
        <dbReference type="ARBA" id="ARBA00023136"/>
    </source>
</evidence>
<organism evidence="7 8">
    <name type="scientific">Halorientalis brevis</name>
    <dbReference type="NCBI Taxonomy" id="1126241"/>
    <lineage>
        <taxon>Archaea</taxon>
        <taxon>Methanobacteriati</taxon>
        <taxon>Methanobacteriota</taxon>
        <taxon>Stenosarchaea group</taxon>
        <taxon>Halobacteria</taxon>
        <taxon>Halobacteriales</taxon>
        <taxon>Haloarculaceae</taxon>
        <taxon>Halorientalis</taxon>
    </lineage>
</organism>
<dbReference type="Pfam" id="PF03631">
    <property type="entry name" value="Virul_fac_BrkB"/>
    <property type="match status" value="1"/>
</dbReference>
<proteinExistence type="predicted"/>
<dbReference type="PIRSF" id="PIRSF035875">
    <property type="entry name" value="RNase_BN"/>
    <property type="match status" value="1"/>
</dbReference>
<feature type="transmembrane region" description="Helical" evidence="6">
    <location>
        <begin position="135"/>
        <end position="161"/>
    </location>
</feature>